<evidence type="ECO:0000313" key="2">
    <source>
        <dbReference type="Proteomes" id="UP000199421"/>
    </source>
</evidence>
<name>A0A1H7H5W1_OLID1</name>
<sequence length="64" mass="7698">MQILYNMKGKSYNKIDLTGAIFGFHFITCFNPQQEIRKDSSHCELFWGRFCHAINFVYLFKKRD</sequence>
<dbReference type="AlphaFoldDB" id="A0A1H7H5W1"/>
<evidence type="ECO:0000313" key="1">
    <source>
        <dbReference type="EMBL" id="SEK45674.1"/>
    </source>
</evidence>
<accession>A0A1H7H5W1</accession>
<gene>
    <name evidence="1" type="ORF">SAMN05661044_00288</name>
</gene>
<dbReference type="Proteomes" id="UP000199421">
    <property type="component" value="Unassembled WGS sequence"/>
</dbReference>
<reference evidence="2" key="1">
    <citation type="submission" date="2016-10" db="EMBL/GenBank/DDBJ databases">
        <authorList>
            <person name="Varghese N."/>
            <person name="Submissions S."/>
        </authorList>
    </citation>
    <scope>NUCLEOTIDE SEQUENCE [LARGE SCALE GENOMIC DNA]</scope>
    <source>
        <strain evidence="2">DSM 18733</strain>
    </source>
</reference>
<proteinExistence type="predicted"/>
<protein>
    <submittedName>
        <fullName evidence="1">Uncharacterized protein</fullName>
    </submittedName>
</protein>
<dbReference type="STRING" id="407022.SAMN05661044_00288"/>
<keyword evidence="2" id="KW-1185">Reference proteome</keyword>
<dbReference type="EMBL" id="FOAF01000001">
    <property type="protein sequence ID" value="SEK45674.1"/>
    <property type="molecule type" value="Genomic_DNA"/>
</dbReference>
<organism evidence="1 2">
    <name type="scientific">Olivibacter domesticus</name>
    <name type="common">Pseudosphingobacterium domesticum</name>
    <dbReference type="NCBI Taxonomy" id="407022"/>
    <lineage>
        <taxon>Bacteria</taxon>
        <taxon>Pseudomonadati</taxon>
        <taxon>Bacteroidota</taxon>
        <taxon>Sphingobacteriia</taxon>
        <taxon>Sphingobacteriales</taxon>
        <taxon>Sphingobacteriaceae</taxon>
        <taxon>Olivibacter</taxon>
    </lineage>
</organism>